<evidence type="ECO:0000313" key="3">
    <source>
        <dbReference type="Proteomes" id="UP000274556"/>
    </source>
</evidence>
<sequence length="166" mass="19033">MNGSRQQQPGPRRLATRGEMRDAGIAIAQGARRELLVFDRTLDLDLYNTQEFIDAVKSLALARPDSPVRALLSLPDKRHQTGNRIVGLTQRLSSRIAIRRLADDAPDRPDAFLIADRHAYLKRPFADDSEGLVDMHGRREAHRLHVDFEQMWEHAETDIEIRRLHL</sequence>
<dbReference type="InterPro" id="IPR057691">
    <property type="entry name" value="DUF7931"/>
</dbReference>
<evidence type="ECO:0000313" key="2">
    <source>
        <dbReference type="EMBL" id="RKT43062.1"/>
    </source>
</evidence>
<feature type="domain" description="DUF7931" evidence="1">
    <location>
        <begin position="19"/>
        <end position="164"/>
    </location>
</feature>
<accession>A0A495V0Q1</accession>
<protein>
    <recommendedName>
        <fullName evidence="1">DUF7931 domain-containing protein</fullName>
    </recommendedName>
</protein>
<comment type="caution">
    <text evidence="2">The sequence shown here is derived from an EMBL/GenBank/DDBJ whole genome shotgun (WGS) entry which is preliminary data.</text>
</comment>
<dbReference type="Proteomes" id="UP000274556">
    <property type="component" value="Unassembled WGS sequence"/>
</dbReference>
<dbReference type="AlphaFoldDB" id="A0A495V0Q1"/>
<name>A0A495V0Q1_9GAMM</name>
<evidence type="ECO:0000259" key="1">
    <source>
        <dbReference type="Pfam" id="PF25559"/>
    </source>
</evidence>
<organism evidence="2 3">
    <name type="scientific">Thiocapsa rosea</name>
    <dbReference type="NCBI Taxonomy" id="69360"/>
    <lineage>
        <taxon>Bacteria</taxon>
        <taxon>Pseudomonadati</taxon>
        <taxon>Pseudomonadota</taxon>
        <taxon>Gammaproteobacteria</taxon>
        <taxon>Chromatiales</taxon>
        <taxon>Chromatiaceae</taxon>
        <taxon>Thiocapsa</taxon>
    </lineage>
</organism>
<gene>
    <name evidence="2" type="ORF">BDD21_0370</name>
</gene>
<proteinExistence type="predicted"/>
<keyword evidence="3" id="KW-1185">Reference proteome</keyword>
<dbReference type="EMBL" id="RBXL01000001">
    <property type="protein sequence ID" value="RKT43062.1"/>
    <property type="molecule type" value="Genomic_DNA"/>
</dbReference>
<dbReference type="Pfam" id="PF25559">
    <property type="entry name" value="DUF7931"/>
    <property type="match status" value="1"/>
</dbReference>
<reference evidence="2 3" key="1">
    <citation type="submission" date="2018-10" db="EMBL/GenBank/DDBJ databases">
        <title>Genomic Encyclopedia of Archaeal and Bacterial Type Strains, Phase II (KMG-II): from individual species to whole genera.</title>
        <authorList>
            <person name="Goeker M."/>
        </authorList>
    </citation>
    <scope>NUCLEOTIDE SEQUENCE [LARGE SCALE GENOMIC DNA]</scope>
    <source>
        <strain evidence="2 3">DSM 235</strain>
    </source>
</reference>